<sequence length="363" mass="42572">MGIIQYLKDYYYQLPLLVQVVWLLIFFFILYILILISYIGFIRGALRSKNKERIVYKRFFEDLLFKYIVASSAEERDIILVKFNRQISKKFRRKVLVSSLFGVMMQVSGEKEESVKKIYSESGLEQLAIKDLKIANKWNVIAGALVELMRFKIDSDEAKNYAKRYINHEREEVRRKAHLYLISLFGFKGLFFLDELTEGLSEWIQIQLLENLRKFDDREMEGLHSWLQSKNDTVVLFALKLARIYKRSEVKDDLFELLSHENVNIRTYTIIVLVSLLGSEAKERIRPKFNALALEEKICFLELLEKEATPEDILLAKENLQNENLELSFLAQKIIAINNSLTMESLNDLQSRQLSSVALKSKK</sequence>
<keyword evidence="1" id="KW-1133">Transmembrane helix</keyword>
<accession>A0A2U8QV72</accession>
<evidence type="ECO:0008006" key="4">
    <source>
        <dbReference type="Google" id="ProtNLM"/>
    </source>
</evidence>
<keyword evidence="1" id="KW-0812">Transmembrane</keyword>
<dbReference type="OrthoDB" id="1454284at2"/>
<dbReference type="EMBL" id="CP029463">
    <property type="protein sequence ID" value="AWM14100.1"/>
    <property type="molecule type" value="Genomic_DNA"/>
</dbReference>
<gene>
    <name evidence="2" type="ORF">DI487_09705</name>
</gene>
<proteinExistence type="predicted"/>
<protein>
    <recommendedName>
        <fullName evidence="4">HEAT repeat domain-containing protein</fullName>
    </recommendedName>
</protein>
<dbReference type="AlphaFoldDB" id="A0A2U8QV72"/>
<evidence type="ECO:0000256" key="1">
    <source>
        <dbReference type="SAM" id="Phobius"/>
    </source>
</evidence>
<evidence type="ECO:0000313" key="2">
    <source>
        <dbReference type="EMBL" id="AWM14100.1"/>
    </source>
</evidence>
<feature type="transmembrane region" description="Helical" evidence="1">
    <location>
        <begin position="20"/>
        <end position="41"/>
    </location>
</feature>
<dbReference type="SUPFAM" id="SSF48371">
    <property type="entry name" value="ARM repeat"/>
    <property type="match status" value="1"/>
</dbReference>
<name>A0A2U8QV72_9FLAO</name>
<evidence type="ECO:0000313" key="3">
    <source>
        <dbReference type="Proteomes" id="UP000245429"/>
    </source>
</evidence>
<reference evidence="2 3" key="1">
    <citation type="submission" date="2018-05" db="EMBL/GenBank/DDBJ databases">
        <title>Flavobacterium sp. MEBiC07310.</title>
        <authorList>
            <person name="Baek K."/>
        </authorList>
    </citation>
    <scope>NUCLEOTIDE SEQUENCE [LARGE SCALE GENOMIC DNA]</scope>
    <source>
        <strain evidence="2 3">MEBiC07310</strain>
    </source>
</reference>
<keyword evidence="1" id="KW-0472">Membrane</keyword>
<keyword evidence="3" id="KW-1185">Reference proteome</keyword>
<dbReference type="InterPro" id="IPR016024">
    <property type="entry name" value="ARM-type_fold"/>
</dbReference>
<dbReference type="KEGG" id="fse:DI487_09705"/>
<organism evidence="2 3">
    <name type="scientific">Flavobacterium sediminis</name>
    <dbReference type="NCBI Taxonomy" id="2201181"/>
    <lineage>
        <taxon>Bacteria</taxon>
        <taxon>Pseudomonadati</taxon>
        <taxon>Bacteroidota</taxon>
        <taxon>Flavobacteriia</taxon>
        <taxon>Flavobacteriales</taxon>
        <taxon>Flavobacteriaceae</taxon>
        <taxon>Flavobacterium</taxon>
    </lineage>
</organism>
<dbReference type="Proteomes" id="UP000245429">
    <property type="component" value="Chromosome"/>
</dbReference>